<reference evidence="3 4" key="1">
    <citation type="submission" date="2024-09" db="EMBL/GenBank/DDBJ databases">
        <authorList>
            <person name="Sun Q."/>
            <person name="Mori K."/>
        </authorList>
    </citation>
    <scope>NUCLEOTIDE SEQUENCE [LARGE SCALE GENOMIC DNA]</scope>
    <source>
        <strain evidence="3 4">CCM 7759</strain>
    </source>
</reference>
<gene>
    <name evidence="3" type="ORF">ACFFK0_14150</name>
</gene>
<keyword evidence="3" id="KW-0378">Hydrolase</keyword>
<keyword evidence="4" id="KW-1185">Reference proteome</keyword>
<feature type="domain" description="GH18" evidence="2">
    <location>
        <begin position="268"/>
        <end position="588"/>
    </location>
</feature>
<dbReference type="InterPro" id="IPR011583">
    <property type="entry name" value="Chitinase_II/V-like_cat"/>
</dbReference>
<name>A0ABV6DLW0_9BACL</name>
<dbReference type="Gene3D" id="3.10.50.10">
    <property type="match status" value="1"/>
</dbReference>
<sequence>MDARNSAQTGGRGQRRRTGRFAGVMVLLSVVAASAITGYMLWNRYAPNTAHEEPDFGGFSKPILYQGKLWEESGKGSEASLKLPYSLISQVIDPAALYEEKSDSFIVTTGDKVLRMKSDALTAQLNDKPLTLKFPVEKAGKSVLVPIDPLRGLYPIELRESADTGAVILVKAGDTLQWAKPAQQAANDKKTAVMRTKPTVKAPIVADIKAEDALLIWGEAAEGEWYETQLPNGITGYMRKQDVVLDRVETIPTPAAATSAASVKPMSGLVNLTWEHVIDKNPDVRTIGPMPGVNVVSPTWFNLADGSGTVRNNADAGYVKWAQDRGYHVWALFSNGFDPKRTNEALATFDSRNKVIKQIVSFVQMYKLQGINIDFENVNLADKEEFTQFVRELTPMLHEQGAVVSVDVTPKSTNENWSMFYDRKALAQTVDYMMVMTYDEHWATSPKSGPVSSLPWMENSITRILREDQVPSSKLVLGIPYYTRIWAEETKDGKSLGKSDGKPRSVGMNTIKQLLTDKKLTPVFQAEIGQNYVEFMEDNKLKRIWLEDEVSIKARLELVKKYNLGGVATWRRGMELPETWKWIEDGLK</sequence>
<dbReference type="SUPFAM" id="SSF51445">
    <property type="entry name" value="(Trans)glycosidases"/>
    <property type="match status" value="1"/>
</dbReference>
<dbReference type="PROSITE" id="PS51910">
    <property type="entry name" value="GH18_2"/>
    <property type="match status" value="1"/>
</dbReference>
<evidence type="ECO:0000313" key="4">
    <source>
        <dbReference type="Proteomes" id="UP001589776"/>
    </source>
</evidence>
<evidence type="ECO:0000256" key="1">
    <source>
        <dbReference type="SAM" id="Phobius"/>
    </source>
</evidence>
<dbReference type="Gene3D" id="3.20.20.80">
    <property type="entry name" value="Glycosidases"/>
    <property type="match status" value="1"/>
</dbReference>
<evidence type="ECO:0000259" key="2">
    <source>
        <dbReference type="PROSITE" id="PS51910"/>
    </source>
</evidence>
<dbReference type="SUPFAM" id="SSF55383">
    <property type="entry name" value="Copper amine oxidase, domain N"/>
    <property type="match status" value="1"/>
</dbReference>
<protein>
    <submittedName>
        <fullName evidence="3">Glycosyl hydrolase family 18 protein</fullName>
    </submittedName>
</protein>
<feature type="transmembrane region" description="Helical" evidence="1">
    <location>
        <begin position="21"/>
        <end position="42"/>
    </location>
</feature>
<dbReference type="Proteomes" id="UP001589776">
    <property type="component" value="Unassembled WGS sequence"/>
</dbReference>
<dbReference type="InterPro" id="IPR001223">
    <property type="entry name" value="Glyco_hydro18_cat"/>
</dbReference>
<dbReference type="Gene3D" id="2.30.30.40">
    <property type="entry name" value="SH3 Domains"/>
    <property type="match status" value="1"/>
</dbReference>
<dbReference type="Pfam" id="PF00704">
    <property type="entry name" value="Glyco_hydro_18"/>
    <property type="match status" value="1"/>
</dbReference>
<dbReference type="PANTHER" id="PTHR46066:SF2">
    <property type="entry name" value="CHITINASE DOMAIN-CONTAINING PROTEIN 1"/>
    <property type="match status" value="1"/>
</dbReference>
<dbReference type="EMBL" id="JBHLWN010000057">
    <property type="protein sequence ID" value="MFC0213582.1"/>
    <property type="molecule type" value="Genomic_DNA"/>
</dbReference>
<dbReference type="InterPro" id="IPR029070">
    <property type="entry name" value="Chitinase_insertion_sf"/>
</dbReference>
<dbReference type="RefSeq" id="WP_377470895.1">
    <property type="nucleotide sequence ID" value="NZ_JBHLWN010000057.1"/>
</dbReference>
<keyword evidence="1" id="KW-1133">Transmembrane helix</keyword>
<evidence type="ECO:0000313" key="3">
    <source>
        <dbReference type="EMBL" id="MFC0213582.1"/>
    </source>
</evidence>
<dbReference type="InterPro" id="IPR036582">
    <property type="entry name" value="Mao_N_sf"/>
</dbReference>
<dbReference type="GO" id="GO:0016787">
    <property type="term" value="F:hydrolase activity"/>
    <property type="evidence" value="ECO:0007669"/>
    <property type="project" value="UniProtKB-KW"/>
</dbReference>
<comment type="caution">
    <text evidence="3">The sequence shown here is derived from an EMBL/GenBank/DDBJ whole genome shotgun (WGS) entry which is preliminary data.</text>
</comment>
<keyword evidence="1" id="KW-0472">Membrane</keyword>
<proteinExistence type="predicted"/>
<dbReference type="PANTHER" id="PTHR46066">
    <property type="entry name" value="CHITINASE DOMAIN-CONTAINING PROTEIN 1 FAMILY MEMBER"/>
    <property type="match status" value="1"/>
</dbReference>
<dbReference type="SMART" id="SM00636">
    <property type="entry name" value="Glyco_18"/>
    <property type="match status" value="1"/>
</dbReference>
<organism evidence="3 4">
    <name type="scientific">Paenibacillus chartarius</name>
    <dbReference type="NCBI Taxonomy" id="747481"/>
    <lineage>
        <taxon>Bacteria</taxon>
        <taxon>Bacillati</taxon>
        <taxon>Bacillota</taxon>
        <taxon>Bacilli</taxon>
        <taxon>Bacillales</taxon>
        <taxon>Paenibacillaceae</taxon>
        <taxon>Paenibacillus</taxon>
    </lineage>
</organism>
<dbReference type="InterPro" id="IPR017853">
    <property type="entry name" value="GH"/>
</dbReference>
<accession>A0ABV6DLW0</accession>
<keyword evidence="1" id="KW-0812">Transmembrane</keyword>